<evidence type="ECO:0000256" key="8">
    <source>
        <dbReference type="ARBA" id="ARBA00023136"/>
    </source>
</evidence>
<dbReference type="InterPro" id="IPR017871">
    <property type="entry name" value="ABC_transporter-like_CS"/>
</dbReference>
<feature type="compositionally biased region" description="Low complexity" evidence="10">
    <location>
        <begin position="391"/>
        <end position="404"/>
    </location>
</feature>
<keyword evidence="5" id="KW-0496">Mitochondrion</keyword>
<dbReference type="FunFam" id="3.40.50.300:FF:000186">
    <property type="entry name" value="ATP-binding cassette sub-family B member 7, mitochondrial"/>
    <property type="match status" value="1"/>
</dbReference>
<dbReference type="Pfam" id="PF00664">
    <property type="entry name" value="ABC_membrane"/>
    <property type="match status" value="1"/>
</dbReference>
<dbReference type="InterPro" id="IPR039421">
    <property type="entry name" value="Type_1_exporter"/>
</dbReference>
<keyword evidence="15" id="KW-1185">Reference proteome</keyword>
<keyword evidence="5" id="KW-0999">Mitochondrion inner membrane</keyword>
<feature type="compositionally biased region" description="Basic residues" evidence="10">
    <location>
        <begin position="1279"/>
        <end position="1292"/>
    </location>
</feature>
<dbReference type="Gene3D" id="3.40.50.300">
    <property type="entry name" value="P-loop containing nucleotide triphosphate hydrolases"/>
    <property type="match status" value="1"/>
</dbReference>
<dbReference type="GO" id="GO:0005524">
    <property type="term" value="F:ATP binding"/>
    <property type="evidence" value="ECO:0007669"/>
    <property type="project" value="UniProtKB-KW"/>
</dbReference>
<dbReference type="GO" id="GO:0140359">
    <property type="term" value="F:ABC-type transporter activity"/>
    <property type="evidence" value="ECO:0007669"/>
    <property type="project" value="InterPro"/>
</dbReference>
<evidence type="ECO:0000256" key="9">
    <source>
        <dbReference type="ARBA" id="ARBA00024363"/>
    </source>
</evidence>
<sequence length="1292" mass="140696">MSESAKKAKDSKALPLSDTLRDLALLRASDVDLAALLPANSTNSKGDGDGDGEAEASVADSSEFIKEARKALKVQDRGDAEIQGRKLDDVRSKYEDLLDGLEHEQRGGLKYAAVVFVASCSSSTPPTTTSGSSSAMPTMAEMVEAALPIFVLRVLSPAVLFVVAVSLLPLKQTQPPPTQSAITSVVVATNVPRRAAILSLLSFAALTYFADGAVFVVYAVLSKQWPRHTAIPLNTVLGLASLSGIAAIGAWKDVAGADVWSLRRLKLAIFTSLSLDIALVVLLGLEIHLQLYPPHIPENPIPLQNLLHLGIPAFRVLLLIPLLGSLLSPRVVYTPVPTDDDIHIAQPTASSFLLPPEVGQQIPSSLSGINGDGSKYGTFRTTRSNLQQSVPHTRAATPAPSTAPQGEQKPEITLEPSWSEMVARIRRLSPYLWPSGSKYLKFLAAICIFILLVGRVVNFLLPVTLGKLVGILDGSENQSPWPYLFGYVALRYLQGSGGLAAIRDALWAPVMQYSDLAMSKLAFDHILNLSFAWHTRRKTGEVLRVLDRGAAINHTFELILFNIAPTFIDIFVALVAFCWFFDWILALVIFVVMFFYVAASVILTRYRTRIRRQMNDRDVVTRGIHADILLNYETVKYFGGEEHEGARYREAMREYQVLELKVILSLNLLNLVQNFIITVGLLIGSMIVARSITLHQAAPSDFVFFITYLNQLYGPLNQLGYIYRSVNQSLVDTEKLLSLLNEPTEVNDKPDAPDLVITAGEIEFENVSFSYDARSTALNNVSFKVPKGSSVALVGESGSGKSTILRLLYRFYDLKEGEGRILIDGQDIRDVTQKSLRHAIGVVPQDPVLFNSSISYNIGYGKFQASREEIEEAARSAQMHDRIMSFPDGYDTKVGERGVRLSGGEKQRVAIARTLLKDPPVLLLDEATSALDTSTEKDIQKALQNLVRGRSSLSIAHRLSTIANADLILVLKDGQIAEQGTHKELVALDGIFATMWADQISSNDGISVAGNSLKKEQSQGSFKQDGSVKGYDAEAITSVDNVLEEPSNFVEESENVPKSSEDKQDARAAPTSTEEPETSNNDADELEKHKESSAELKDDTVEETSAAATKSEPETQVIAFPSSGPVEEEESQQVHESPKNDPISLDNTGGDKSDIAAPAPIAFPTEESTPEKPLGPSPPAVTFGASAFSPPRTGTPDPESEPKRKRISSQNFQRLARRISLTTRRQNSVTSMIPDILKRDSSPRVSTDEGTSPRGEGSSTLVGTDSPAGSVRGDETPKLKKSKKEKKKKGTL</sequence>
<feature type="compositionally biased region" description="Basic and acidic residues" evidence="10">
    <location>
        <begin position="1086"/>
        <end position="1099"/>
    </location>
</feature>
<dbReference type="PANTHER" id="PTHR24221:SF648">
    <property type="entry name" value="ABC-TYPE TRANSPORTER ATR1"/>
    <property type="match status" value="1"/>
</dbReference>
<dbReference type="InterPro" id="IPR027417">
    <property type="entry name" value="P-loop_NTPase"/>
</dbReference>
<feature type="domain" description="ABC transmembrane type-1" evidence="13">
    <location>
        <begin position="445"/>
        <end position="728"/>
    </location>
</feature>
<comment type="subcellular location">
    <subcellularLocation>
        <location evidence="1">Membrane</location>
        <topology evidence="1">Multi-pass membrane protein</topology>
    </subcellularLocation>
</comment>
<keyword evidence="7 11" id="KW-1133">Transmembrane helix</keyword>
<dbReference type="InterPro" id="IPR036640">
    <property type="entry name" value="ABC1_TM_sf"/>
</dbReference>
<dbReference type="PROSITE" id="PS50893">
    <property type="entry name" value="ABC_TRANSPORTER_2"/>
    <property type="match status" value="1"/>
</dbReference>
<proteinExistence type="inferred from homology"/>
<dbReference type="Proteomes" id="UP000290288">
    <property type="component" value="Unassembled WGS sequence"/>
</dbReference>
<keyword evidence="2" id="KW-0813">Transport</keyword>
<dbReference type="GO" id="GO:0016020">
    <property type="term" value="C:membrane"/>
    <property type="evidence" value="ECO:0007669"/>
    <property type="project" value="UniProtKB-SubCell"/>
</dbReference>
<feature type="transmembrane region" description="Helical" evidence="11">
    <location>
        <begin position="583"/>
        <end position="604"/>
    </location>
</feature>
<dbReference type="GO" id="GO:0016887">
    <property type="term" value="F:ATP hydrolysis activity"/>
    <property type="evidence" value="ECO:0007669"/>
    <property type="project" value="InterPro"/>
</dbReference>
<feature type="transmembrane region" description="Helical" evidence="11">
    <location>
        <begin position="662"/>
        <end position="689"/>
    </location>
</feature>
<feature type="region of interest" description="Disordered" evidence="10">
    <location>
        <begin position="1039"/>
        <end position="1292"/>
    </location>
</feature>
<feature type="domain" description="ABC transporter" evidence="12">
    <location>
        <begin position="762"/>
        <end position="998"/>
    </location>
</feature>
<feature type="transmembrane region" description="Helical" evidence="11">
    <location>
        <begin position="267"/>
        <end position="285"/>
    </location>
</feature>
<gene>
    <name evidence="14" type="ORF">EST38_g2496</name>
</gene>
<evidence type="ECO:0000313" key="14">
    <source>
        <dbReference type="EMBL" id="RXW23351.1"/>
    </source>
</evidence>
<feature type="transmembrane region" description="Helical" evidence="11">
    <location>
        <begin position="145"/>
        <end position="168"/>
    </location>
</feature>
<evidence type="ECO:0000259" key="13">
    <source>
        <dbReference type="PROSITE" id="PS50929"/>
    </source>
</evidence>
<protein>
    <recommendedName>
        <fullName evidence="16">Heavy metal tolerance protein</fullName>
    </recommendedName>
</protein>
<dbReference type="STRING" id="2316362.A0A4Q2DUH2"/>
<feature type="transmembrane region" description="Helical" evidence="11">
    <location>
        <begin position="233"/>
        <end position="251"/>
    </location>
</feature>
<evidence type="ECO:0000259" key="12">
    <source>
        <dbReference type="PROSITE" id="PS50893"/>
    </source>
</evidence>
<keyword evidence="4" id="KW-0547">Nucleotide-binding</keyword>
<dbReference type="OrthoDB" id="6500128at2759"/>
<dbReference type="CDD" id="cd18583">
    <property type="entry name" value="ABC_6TM_HMT1"/>
    <property type="match status" value="1"/>
</dbReference>
<dbReference type="SUPFAM" id="SSF52540">
    <property type="entry name" value="P-loop containing nucleoside triphosphate hydrolases"/>
    <property type="match status" value="1"/>
</dbReference>
<evidence type="ECO:0000256" key="5">
    <source>
        <dbReference type="ARBA" id="ARBA00022792"/>
    </source>
</evidence>
<dbReference type="CDD" id="cd03253">
    <property type="entry name" value="ABCC_ATM1_transporter"/>
    <property type="match status" value="1"/>
</dbReference>
<dbReference type="PROSITE" id="PS00211">
    <property type="entry name" value="ABC_TRANSPORTER_1"/>
    <property type="match status" value="1"/>
</dbReference>
<dbReference type="SMART" id="SM00382">
    <property type="entry name" value="AAA"/>
    <property type="match status" value="1"/>
</dbReference>
<dbReference type="Gene3D" id="1.20.1560.10">
    <property type="entry name" value="ABC transporter type 1, transmembrane domain"/>
    <property type="match status" value="1"/>
</dbReference>
<name>A0A4Q2DUH2_9AGAR</name>
<evidence type="ECO:0000313" key="15">
    <source>
        <dbReference type="Proteomes" id="UP000290288"/>
    </source>
</evidence>
<evidence type="ECO:0000256" key="3">
    <source>
        <dbReference type="ARBA" id="ARBA00022692"/>
    </source>
</evidence>
<evidence type="ECO:0000256" key="10">
    <source>
        <dbReference type="SAM" id="MobiDB-lite"/>
    </source>
</evidence>
<feature type="transmembrane region" description="Helical" evidence="11">
    <location>
        <begin position="558"/>
        <end position="577"/>
    </location>
</feature>
<comment type="similarity">
    <text evidence="9">Belongs to the ABC transporter superfamily. ABCB family. Heavy Metal importer (TC 3.A.1.210) subfamily.</text>
</comment>
<comment type="caution">
    <text evidence="14">The sequence shown here is derived from an EMBL/GenBank/DDBJ whole genome shotgun (WGS) entry which is preliminary data.</text>
</comment>
<feature type="region of interest" description="Disordered" evidence="10">
    <location>
        <begin position="386"/>
        <end position="411"/>
    </location>
</feature>
<dbReference type="SUPFAM" id="SSF90123">
    <property type="entry name" value="ABC transporter transmembrane region"/>
    <property type="match status" value="1"/>
</dbReference>
<evidence type="ECO:0000256" key="7">
    <source>
        <dbReference type="ARBA" id="ARBA00022989"/>
    </source>
</evidence>
<evidence type="ECO:0008006" key="16">
    <source>
        <dbReference type="Google" id="ProtNLM"/>
    </source>
</evidence>
<evidence type="ECO:0000256" key="6">
    <source>
        <dbReference type="ARBA" id="ARBA00022840"/>
    </source>
</evidence>
<dbReference type="PANTHER" id="PTHR24221">
    <property type="entry name" value="ATP-BINDING CASSETTE SUB-FAMILY B"/>
    <property type="match status" value="1"/>
</dbReference>
<feature type="compositionally biased region" description="Polar residues" evidence="10">
    <location>
        <begin position="1220"/>
        <end position="1231"/>
    </location>
</feature>
<evidence type="ECO:0000256" key="11">
    <source>
        <dbReference type="SAM" id="Phobius"/>
    </source>
</evidence>
<feature type="transmembrane region" description="Helical" evidence="11">
    <location>
        <begin position="439"/>
        <end position="461"/>
    </location>
</feature>
<dbReference type="PROSITE" id="PS50929">
    <property type="entry name" value="ABC_TM1F"/>
    <property type="match status" value="1"/>
</dbReference>
<dbReference type="EMBL" id="SDEE01000044">
    <property type="protein sequence ID" value="RXW23351.1"/>
    <property type="molecule type" value="Genomic_DNA"/>
</dbReference>
<evidence type="ECO:0000256" key="2">
    <source>
        <dbReference type="ARBA" id="ARBA00022448"/>
    </source>
</evidence>
<feature type="transmembrane region" description="Helical" evidence="11">
    <location>
        <begin position="195"/>
        <end position="221"/>
    </location>
</feature>
<reference evidence="14 15" key="1">
    <citation type="submission" date="2019-01" db="EMBL/GenBank/DDBJ databases">
        <title>Draft genome sequence of Psathyrella aberdarensis IHI B618.</title>
        <authorList>
            <person name="Buettner E."/>
            <person name="Kellner H."/>
        </authorList>
    </citation>
    <scope>NUCLEOTIDE SEQUENCE [LARGE SCALE GENOMIC DNA]</scope>
    <source>
        <strain evidence="14 15">IHI B618</strain>
    </source>
</reference>
<keyword evidence="6" id="KW-0067">ATP-binding</keyword>
<dbReference type="InterPro" id="IPR003439">
    <property type="entry name" value="ABC_transporter-like_ATP-bd"/>
</dbReference>
<keyword evidence="3 11" id="KW-0812">Transmembrane</keyword>
<evidence type="ECO:0000256" key="1">
    <source>
        <dbReference type="ARBA" id="ARBA00004141"/>
    </source>
</evidence>
<dbReference type="InterPro" id="IPR011527">
    <property type="entry name" value="ABC1_TM_dom"/>
</dbReference>
<evidence type="ECO:0000256" key="4">
    <source>
        <dbReference type="ARBA" id="ARBA00022741"/>
    </source>
</evidence>
<dbReference type="InterPro" id="IPR003593">
    <property type="entry name" value="AAA+_ATPase"/>
</dbReference>
<keyword evidence="8 11" id="KW-0472">Membrane</keyword>
<organism evidence="14 15">
    <name type="scientific">Candolleomyces aberdarensis</name>
    <dbReference type="NCBI Taxonomy" id="2316362"/>
    <lineage>
        <taxon>Eukaryota</taxon>
        <taxon>Fungi</taxon>
        <taxon>Dikarya</taxon>
        <taxon>Basidiomycota</taxon>
        <taxon>Agaricomycotina</taxon>
        <taxon>Agaricomycetes</taxon>
        <taxon>Agaricomycetidae</taxon>
        <taxon>Agaricales</taxon>
        <taxon>Agaricineae</taxon>
        <taxon>Psathyrellaceae</taxon>
        <taxon>Candolleomyces</taxon>
    </lineage>
</organism>
<dbReference type="GO" id="GO:0000041">
    <property type="term" value="P:transition metal ion transport"/>
    <property type="evidence" value="ECO:0007669"/>
    <property type="project" value="UniProtKB-ARBA"/>
</dbReference>
<dbReference type="Pfam" id="PF00005">
    <property type="entry name" value="ABC_tran"/>
    <property type="match status" value="1"/>
</dbReference>
<feature type="compositionally biased region" description="Acidic residues" evidence="10">
    <location>
        <begin position="1074"/>
        <end position="1085"/>
    </location>
</feature>
<accession>A0A4Q2DUH2</accession>
<feature type="region of interest" description="Disordered" evidence="10">
    <location>
        <begin position="38"/>
        <end position="60"/>
    </location>
</feature>